<name>A0ABT2V2M6_9FIRM</name>
<evidence type="ECO:0000313" key="3">
    <source>
        <dbReference type="Proteomes" id="UP001652395"/>
    </source>
</evidence>
<keyword evidence="1" id="KW-0808">Transferase</keyword>
<dbReference type="SUPFAM" id="SSF53448">
    <property type="entry name" value="Nucleotide-diphospho-sugar transferases"/>
    <property type="match status" value="1"/>
</dbReference>
<dbReference type="PANTHER" id="PTHR32385:SF15">
    <property type="entry name" value="INOSITOL PHOSPHOCERAMIDE MANNOSYLTRANSFERASE 1"/>
    <property type="match status" value="1"/>
</dbReference>
<accession>A0ABT2V2M6</accession>
<dbReference type="InterPro" id="IPR051706">
    <property type="entry name" value="Glycosyltransferase_domain"/>
</dbReference>
<dbReference type="RefSeq" id="WP_262563191.1">
    <property type="nucleotide sequence ID" value="NZ_JAOQJF010000040.1"/>
</dbReference>
<dbReference type="InterPro" id="IPR029044">
    <property type="entry name" value="Nucleotide-diphossugar_trans"/>
</dbReference>
<reference evidence="2 3" key="1">
    <citation type="journal article" date="2021" name="ISME Commun">
        <title>Automated analysis of genomic sequences facilitates high-throughput and comprehensive description of bacteria.</title>
        <authorList>
            <person name="Hitch T.C.A."/>
        </authorList>
    </citation>
    <scope>NUCLEOTIDE SEQUENCE [LARGE SCALE GENOMIC DNA]</scope>
    <source>
        <strain evidence="3">f_CCE</strain>
    </source>
</reference>
<dbReference type="Pfam" id="PF04488">
    <property type="entry name" value="Gly_transf_sug"/>
    <property type="match status" value="1"/>
</dbReference>
<keyword evidence="3" id="KW-1185">Reference proteome</keyword>
<protein>
    <submittedName>
        <fullName evidence="2">Glycosyltransferase</fullName>
    </submittedName>
</protein>
<evidence type="ECO:0000256" key="1">
    <source>
        <dbReference type="ARBA" id="ARBA00022679"/>
    </source>
</evidence>
<proteinExistence type="predicted"/>
<sequence>MSIPKVIHYCWFGGNPLPPLAQKCIASWKEYCPDYEIIEWNETNFDLNFNAYVQEAYQAQKWAFITDVVRLYVLCHYGGIYMDTDVEVLKTLDPILSYNGVSGFESETQISTGLMACRAGHPLFQELLNDYENDHFVKADGSFDLTTNVTRITNTLLKYGLVQNNTKQTVADFTLFPSDYFCPKDPVTKKLHLTSNTYTIHHFDGSWIPKKIKYKYMILNKLGPNISQLLVKMKRAFRKYC</sequence>
<organism evidence="2 3">
    <name type="scientific">Alitiscatomonas aceti</name>
    <dbReference type="NCBI Taxonomy" id="2981724"/>
    <lineage>
        <taxon>Bacteria</taxon>
        <taxon>Bacillati</taxon>
        <taxon>Bacillota</taxon>
        <taxon>Clostridia</taxon>
        <taxon>Lachnospirales</taxon>
        <taxon>Lachnospiraceae</taxon>
        <taxon>Alitiscatomonas</taxon>
    </lineage>
</organism>
<dbReference type="InterPro" id="IPR007577">
    <property type="entry name" value="GlycoTrfase_DXD_sugar-bd_CS"/>
</dbReference>
<dbReference type="Gene3D" id="3.90.550.20">
    <property type="match status" value="1"/>
</dbReference>
<dbReference type="Proteomes" id="UP001652395">
    <property type="component" value="Unassembled WGS sequence"/>
</dbReference>
<dbReference type="PANTHER" id="PTHR32385">
    <property type="entry name" value="MANNOSYL PHOSPHORYLINOSITOL CERAMIDE SYNTHASE"/>
    <property type="match status" value="1"/>
</dbReference>
<gene>
    <name evidence="2" type="ORF">OCV69_14575</name>
</gene>
<dbReference type="EMBL" id="JAOQJF010000040">
    <property type="protein sequence ID" value="MCU6801138.1"/>
    <property type="molecule type" value="Genomic_DNA"/>
</dbReference>
<evidence type="ECO:0000313" key="2">
    <source>
        <dbReference type="EMBL" id="MCU6801138.1"/>
    </source>
</evidence>
<comment type="caution">
    <text evidence="2">The sequence shown here is derived from an EMBL/GenBank/DDBJ whole genome shotgun (WGS) entry which is preliminary data.</text>
</comment>